<evidence type="ECO:0000313" key="8">
    <source>
        <dbReference type="Proteomes" id="UP000266915"/>
    </source>
</evidence>
<dbReference type="Pfam" id="PF22725">
    <property type="entry name" value="GFO_IDH_MocA_C3"/>
    <property type="match status" value="1"/>
</dbReference>
<dbReference type="RefSeq" id="WP_085513929.1">
    <property type="nucleotide sequence ID" value="NZ_FXAP01000006.1"/>
</dbReference>
<evidence type="ECO:0000259" key="4">
    <source>
        <dbReference type="Pfam" id="PF00248"/>
    </source>
</evidence>
<comment type="similarity">
    <text evidence="1">Belongs to the Gfo/Idh/MocA family.</text>
</comment>
<keyword evidence="3" id="KW-0520">NAD</keyword>
<dbReference type="AlphaFoldDB" id="A0A3N2C660"/>
<name>A0A3N2C660_9MICO</name>
<dbReference type="Proteomes" id="UP000266915">
    <property type="component" value="Unassembled WGS sequence"/>
</dbReference>
<sequence>MEHVAWGIIGPGTIAERFATELHASRTGRLAAVASRDASRAEEFGERFGDGTAAVRGYGSVAELLADPDVDAVYIATPHTEHVRLVIEAAEAGKHIVSEKPLSVNRAGAMLAIEAARRAGVYLAEAFMYRFHPQTAKLVELVTSGAIGEVEHIEASFAFAANLPAEHRLMNPELAGGGILDVGGYPVSIARLIAGAAVGTPFADPTEVTGNGTIGSTGVDEWASASLVFPSGITAHVTSGVRVQDDNRVIVTGSTGQIIVSDPWLPSVEDGSTIEVRTISGTESIHIPGAPQYAIQADAVAAFADAGQAPQMRWADSLGNAATLDRWREAVGLEYPFESIDTDIPTGSGRPLAVRAELPMPTGRIAGIDRDISRLVMGVDNQQTLSHASAMFDDFFERGGNAFDTAWLYGDGLQEQLLGRWLANRGLRDDVVVIGKGAHTPFCDPESISRQLFESLDRLGTDHLDLYLMHRDNVEVPVGEFVDVLNEHAEAGRIRAFGGSNWSIERFEEANAYAAANGKRGFAALSNHFGLARALDVPWAGCVEVTDPTSRAWLEETKTPLLPWSSQARGFFTGRAEPEDLSDPDLVRCYYSDDNFERLARARQLGSELGVAPTAIALAYVLAQDFPTFALIGPRSIEETRSSTDALSLKLTPEQVAWLDLRV</sequence>
<dbReference type="GO" id="GO:0016491">
    <property type="term" value="F:oxidoreductase activity"/>
    <property type="evidence" value="ECO:0007669"/>
    <property type="project" value="UniProtKB-KW"/>
</dbReference>
<comment type="caution">
    <text evidence="7">The sequence shown here is derived from an EMBL/GenBank/DDBJ whole genome shotgun (WGS) entry which is preliminary data.</text>
</comment>
<dbReference type="Gene3D" id="3.40.50.720">
    <property type="entry name" value="NAD(P)-binding Rossmann-like Domain"/>
    <property type="match status" value="1"/>
</dbReference>
<dbReference type="PANTHER" id="PTHR22604">
    <property type="entry name" value="OXIDOREDUCTASES"/>
    <property type="match status" value="1"/>
</dbReference>
<keyword evidence="8" id="KW-1185">Reference proteome</keyword>
<evidence type="ECO:0000313" key="7">
    <source>
        <dbReference type="EMBL" id="ROR82995.1"/>
    </source>
</evidence>
<organism evidence="7 8">
    <name type="scientific">Plantibacter flavus</name>
    <dbReference type="NCBI Taxonomy" id="150123"/>
    <lineage>
        <taxon>Bacteria</taxon>
        <taxon>Bacillati</taxon>
        <taxon>Actinomycetota</taxon>
        <taxon>Actinomycetes</taxon>
        <taxon>Micrococcales</taxon>
        <taxon>Microbacteriaceae</taxon>
        <taxon>Plantibacter</taxon>
    </lineage>
</organism>
<gene>
    <name evidence="7" type="ORF">EDD42_3097</name>
</gene>
<evidence type="ECO:0000256" key="3">
    <source>
        <dbReference type="ARBA" id="ARBA00023027"/>
    </source>
</evidence>
<dbReference type="InterPro" id="IPR055170">
    <property type="entry name" value="GFO_IDH_MocA-like_dom"/>
</dbReference>
<dbReference type="InterPro" id="IPR036812">
    <property type="entry name" value="NAD(P)_OxRdtase_dom_sf"/>
</dbReference>
<keyword evidence="2" id="KW-0560">Oxidoreductase</keyword>
<dbReference type="CDD" id="cd19082">
    <property type="entry name" value="AKR_AKR10A1_2"/>
    <property type="match status" value="1"/>
</dbReference>
<feature type="domain" description="NADP-dependent oxidoreductase" evidence="4">
    <location>
        <begin position="381"/>
        <end position="660"/>
    </location>
</feature>
<dbReference type="Gene3D" id="3.20.20.100">
    <property type="entry name" value="NADP-dependent oxidoreductase domain"/>
    <property type="match status" value="1"/>
</dbReference>
<protein>
    <submittedName>
        <fullName evidence="7">Aryl-alcohol dehydrogenase-like predicted oxidoreductase</fullName>
    </submittedName>
</protein>
<dbReference type="Pfam" id="PF01408">
    <property type="entry name" value="GFO_IDH_MocA"/>
    <property type="match status" value="1"/>
</dbReference>
<reference evidence="7 8" key="1">
    <citation type="submission" date="2018-11" db="EMBL/GenBank/DDBJ databases">
        <title>Sequencing the genomes of 1000 actinobacteria strains.</title>
        <authorList>
            <person name="Klenk H.-P."/>
        </authorList>
    </citation>
    <scope>NUCLEOTIDE SEQUENCE [LARGE SCALE GENOMIC DNA]</scope>
    <source>
        <strain evidence="7 8">DSM 14012</strain>
    </source>
</reference>
<dbReference type="SUPFAM" id="SSF51430">
    <property type="entry name" value="NAD(P)-linked oxidoreductase"/>
    <property type="match status" value="1"/>
</dbReference>
<feature type="domain" description="Gfo/Idh/MocA-like oxidoreductase N-terminal" evidence="5">
    <location>
        <begin position="6"/>
        <end position="124"/>
    </location>
</feature>
<dbReference type="GO" id="GO:0000166">
    <property type="term" value="F:nucleotide binding"/>
    <property type="evidence" value="ECO:0007669"/>
    <property type="project" value="InterPro"/>
</dbReference>
<accession>A0A3N2C660</accession>
<dbReference type="SUPFAM" id="SSF51735">
    <property type="entry name" value="NAD(P)-binding Rossmann-fold domains"/>
    <property type="match status" value="1"/>
</dbReference>
<dbReference type="PANTHER" id="PTHR22604:SF105">
    <property type="entry name" value="TRANS-1,2-DIHYDROBENZENE-1,2-DIOL DEHYDROGENASE"/>
    <property type="match status" value="1"/>
</dbReference>
<dbReference type="InterPro" id="IPR023210">
    <property type="entry name" value="NADP_OxRdtase_dom"/>
</dbReference>
<dbReference type="InterPro" id="IPR000683">
    <property type="entry name" value="Gfo/Idh/MocA-like_OxRdtase_N"/>
</dbReference>
<proteinExistence type="inferred from homology"/>
<evidence type="ECO:0000259" key="5">
    <source>
        <dbReference type="Pfam" id="PF01408"/>
    </source>
</evidence>
<evidence type="ECO:0000259" key="6">
    <source>
        <dbReference type="Pfam" id="PF22725"/>
    </source>
</evidence>
<dbReference type="EMBL" id="RKHL01000001">
    <property type="protein sequence ID" value="ROR82995.1"/>
    <property type="molecule type" value="Genomic_DNA"/>
</dbReference>
<dbReference type="Gene3D" id="3.30.360.10">
    <property type="entry name" value="Dihydrodipicolinate Reductase, domain 2"/>
    <property type="match status" value="1"/>
</dbReference>
<evidence type="ECO:0000256" key="2">
    <source>
        <dbReference type="ARBA" id="ARBA00023002"/>
    </source>
</evidence>
<dbReference type="InterPro" id="IPR036291">
    <property type="entry name" value="NAD(P)-bd_dom_sf"/>
</dbReference>
<dbReference type="Pfam" id="PF00248">
    <property type="entry name" value="Aldo_ket_red"/>
    <property type="match status" value="1"/>
</dbReference>
<evidence type="ECO:0000256" key="1">
    <source>
        <dbReference type="ARBA" id="ARBA00010928"/>
    </source>
</evidence>
<dbReference type="SUPFAM" id="SSF55347">
    <property type="entry name" value="Glyceraldehyde-3-phosphate dehydrogenase-like, C-terminal domain"/>
    <property type="match status" value="1"/>
</dbReference>
<dbReference type="InterPro" id="IPR050984">
    <property type="entry name" value="Gfo/Idh/MocA_domain"/>
</dbReference>
<feature type="domain" description="GFO/IDH/MocA-like oxidoreductase" evidence="6">
    <location>
        <begin position="137"/>
        <end position="258"/>
    </location>
</feature>